<name>A0A2A6CU62_PRIPA</name>
<dbReference type="Proteomes" id="UP000005239">
    <property type="component" value="Unassembled WGS sequence"/>
</dbReference>
<accession>A0A2A6CU62</accession>
<organism evidence="1 2">
    <name type="scientific">Pristionchus pacificus</name>
    <name type="common">Parasitic nematode worm</name>
    <dbReference type="NCBI Taxonomy" id="54126"/>
    <lineage>
        <taxon>Eukaryota</taxon>
        <taxon>Metazoa</taxon>
        <taxon>Ecdysozoa</taxon>
        <taxon>Nematoda</taxon>
        <taxon>Chromadorea</taxon>
        <taxon>Rhabditida</taxon>
        <taxon>Rhabditina</taxon>
        <taxon>Diplogasteromorpha</taxon>
        <taxon>Diplogasteroidea</taxon>
        <taxon>Neodiplogasteridae</taxon>
        <taxon>Pristionchus</taxon>
    </lineage>
</organism>
<gene>
    <name evidence="1" type="primary">WBGene00278082</name>
</gene>
<reference evidence="1" key="2">
    <citation type="submission" date="2022-06" db="UniProtKB">
        <authorList>
            <consortium name="EnsemblMetazoa"/>
        </authorList>
    </citation>
    <scope>IDENTIFICATION</scope>
    <source>
        <strain evidence="1">PS312</strain>
    </source>
</reference>
<evidence type="ECO:0000313" key="2">
    <source>
        <dbReference type="Proteomes" id="UP000005239"/>
    </source>
</evidence>
<reference evidence="2" key="1">
    <citation type="journal article" date="2008" name="Nat. Genet.">
        <title>The Pristionchus pacificus genome provides a unique perspective on nematode lifestyle and parasitism.</title>
        <authorList>
            <person name="Dieterich C."/>
            <person name="Clifton S.W."/>
            <person name="Schuster L.N."/>
            <person name="Chinwalla A."/>
            <person name="Delehaunty K."/>
            <person name="Dinkelacker I."/>
            <person name="Fulton L."/>
            <person name="Fulton R."/>
            <person name="Godfrey J."/>
            <person name="Minx P."/>
            <person name="Mitreva M."/>
            <person name="Roeseler W."/>
            <person name="Tian H."/>
            <person name="Witte H."/>
            <person name="Yang S.P."/>
            <person name="Wilson R.K."/>
            <person name="Sommer R.J."/>
        </authorList>
    </citation>
    <scope>NUCLEOTIDE SEQUENCE [LARGE SCALE GENOMIC DNA]</scope>
    <source>
        <strain evidence="2">PS312</strain>
    </source>
</reference>
<sequence length="81" mass="9155">ILALLKSIVADDKRKGYEMIDEDEQQLNYFSESLIRTIKDELSSIDSATIKLALKWLANSPISADFKTKFGFELDQLLDSG</sequence>
<dbReference type="AlphaFoldDB" id="A0A2A6CU62"/>
<protein>
    <submittedName>
        <fullName evidence="1">Uncharacterized protein</fullName>
    </submittedName>
</protein>
<accession>A0A8R1UWB8</accession>
<evidence type="ECO:0000313" key="1">
    <source>
        <dbReference type="EnsemblMetazoa" id="PPA39713.1"/>
    </source>
</evidence>
<keyword evidence="2" id="KW-1185">Reference proteome</keyword>
<dbReference type="EnsemblMetazoa" id="PPA39713.1">
    <property type="protein sequence ID" value="PPA39713.1"/>
    <property type="gene ID" value="WBGene00278082"/>
</dbReference>
<proteinExistence type="predicted"/>